<proteinExistence type="predicted"/>
<accession>A0A927MP94</accession>
<evidence type="ECO:0000313" key="2">
    <source>
        <dbReference type="Proteomes" id="UP000638648"/>
    </source>
</evidence>
<name>A0A927MP94_9ACTN</name>
<organism evidence="1 2">
    <name type="scientific">Actinopolymorpha pittospori</name>
    <dbReference type="NCBI Taxonomy" id="648752"/>
    <lineage>
        <taxon>Bacteria</taxon>
        <taxon>Bacillati</taxon>
        <taxon>Actinomycetota</taxon>
        <taxon>Actinomycetes</taxon>
        <taxon>Propionibacteriales</taxon>
        <taxon>Actinopolymorphaceae</taxon>
        <taxon>Actinopolymorpha</taxon>
    </lineage>
</organism>
<dbReference type="Proteomes" id="UP000638648">
    <property type="component" value="Unassembled WGS sequence"/>
</dbReference>
<comment type="caution">
    <text evidence="1">The sequence shown here is derived from an EMBL/GenBank/DDBJ whole genome shotgun (WGS) entry which is preliminary data.</text>
</comment>
<dbReference type="EMBL" id="JADBEM010000001">
    <property type="protein sequence ID" value="MBE1604356.1"/>
    <property type="molecule type" value="Genomic_DNA"/>
</dbReference>
<keyword evidence="2" id="KW-1185">Reference proteome</keyword>
<evidence type="ECO:0000313" key="1">
    <source>
        <dbReference type="EMBL" id="MBE1604356.1"/>
    </source>
</evidence>
<protein>
    <submittedName>
        <fullName evidence="1">Uncharacterized protein</fullName>
    </submittedName>
</protein>
<gene>
    <name evidence="1" type="ORF">HEB94_001204</name>
</gene>
<sequence>MTRRMTKMAGRVGELCDAVDLLCIALSDPKTGLRRESS</sequence>
<dbReference type="AlphaFoldDB" id="A0A927MP94"/>
<reference evidence="1" key="1">
    <citation type="submission" date="2020-10" db="EMBL/GenBank/DDBJ databases">
        <title>Sequencing the genomes of 1000 actinobacteria strains.</title>
        <authorList>
            <person name="Klenk H.-P."/>
        </authorList>
    </citation>
    <scope>NUCLEOTIDE SEQUENCE</scope>
    <source>
        <strain evidence="1">DSM 45354</strain>
    </source>
</reference>